<sequence>MFGVGATSARLEADRRTQLTLRRLALLVLATAHDTFTPHLPLLEDKYIELLTATSASSPSSATRAELFMLLRALLLKTSPIHLAPLWPLLHAELGTAIAAALPSSEGAEKYDGAGVLQACKVLDLLVALEGDEWQLREWTFVTDTIDAVYRPPGLSASALVEEVAEGLGAEVDSLGTPVTPAAVSVGGFGGVGSEYGGAEGKRRPILDGMIGALRMEGVDVEDAGKQELAARLLRPFLGQLSIVAFEATYGMLEIDFEACLDGLLGDLCEEGGP</sequence>
<dbReference type="EMBL" id="JAWDJW010001899">
    <property type="protein sequence ID" value="KAK3078433.1"/>
    <property type="molecule type" value="Genomic_DNA"/>
</dbReference>
<comment type="caution">
    <text evidence="1">The sequence shown here is derived from an EMBL/GenBank/DDBJ whole genome shotgun (WGS) entry which is preliminary data.</text>
</comment>
<proteinExistence type="predicted"/>
<reference evidence="1" key="1">
    <citation type="submission" date="2024-09" db="EMBL/GenBank/DDBJ databases">
        <title>Black Yeasts Isolated from many extreme environments.</title>
        <authorList>
            <person name="Coleine C."/>
            <person name="Stajich J.E."/>
            <person name="Selbmann L."/>
        </authorList>
    </citation>
    <scope>NUCLEOTIDE SEQUENCE</scope>
    <source>
        <strain evidence="1">CCFEE 5737</strain>
    </source>
</reference>
<protein>
    <submittedName>
        <fullName evidence="1">Uncharacterized protein</fullName>
    </submittedName>
</protein>
<evidence type="ECO:0000313" key="1">
    <source>
        <dbReference type="EMBL" id="KAK3078433.1"/>
    </source>
</evidence>
<dbReference type="Proteomes" id="UP001186974">
    <property type="component" value="Unassembled WGS sequence"/>
</dbReference>
<name>A0ACC3DP79_9PEZI</name>
<accession>A0ACC3DP79</accession>
<keyword evidence="2" id="KW-1185">Reference proteome</keyword>
<organism evidence="1 2">
    <name type="scientific">Coniosporium uncinatum</name>
    <dbReference type="NCBI Taxonomy" id="93489"/>
    <lineage>
        <taxon>Eukaryota</taxon>
        <taxon>Fungi</taxon>
        <taxon>Dikarya</taxon>
        <taxon>Ascomycota</taxon>
        <taxon>Pezizomycotina</taxon>
        <taxon>Dothideomycetes</taxon>
        <taxon>Dothideomycetes incertae sedis</taxon>
        <taxon>Coniosporium</taxon>
    </lineage>
</organism>
<gene>
    <name evidence="1" type="ORF">LTS18_007519</name>
</gene>
<evidence type="ECO:0000313" key="2">
    <source>
        <dbReference type="Proteomes" id="UP001186974"/>
    </source>
</evidence>